<keyword evidence="6" id="KW-0539">Nucleus</keyword>
<evidence type="ECO:0000313" key="9">
    <source>
        <dbReference type="EMBL" id="KAL2914871.1"/>
    </source>
</evidence>
<dbReference type="Pfam" id="PF03215">
    <property type="entry name" value="Rad17"/>
    <property type="match status" value="1"/>
</dbReference>
<keyword evidence="3" id="KW-0547">Nucleotide-binding</keyword>
<dbReference type="Gene3D" id="3.40.50.300">
    <property type="entry name" value="P-loop containing nucleotide triphosphate hydrolases"/>
    <property type="match status" value="1"/>
</dbReference>
<comment type="caution">
    <text evidence="9">The sequence shown here is derived from an EMBL/GenBank/DDBJ whole genome shotgun (WGS) entry which is preliminary data.</text>
</comment>
<comment type="similarity">
    <text evidence="2">Belongs to the rad17/RAD24 family.</text>
</comment>
<evidence type="ECO:0000256" key="5">
    <source>
        <dbReference type="ARBA" id="ARBA00022840"/>
    </source>
</evidence>
<name>A0ABR4N5R5_9FUNG</name>
<evidence type="ECO:0000256" key="2">
    <source>
        <dbReference type="ARBA" id="ARBA00006168"/>
    </source>
</evidence>
<keyword evidence="5" id="KW-0067">ATP-binding</keyword>
<protein>
    <submittedName>
        <fullName evidence="9">RFC checkpoint protein Rad17</fullName>
    </submittedName>
</protein>
<organism evidence="9 10">
    <name type="scientific">Polyrhizophydium stewartii</name>
    <dbReference type="NCBI Taxonomy" id="2732419"/>
    <lineage>
        <taxon>Eukaryota</taxon>
        <taxon>Fungi</taxon>
        <taxon>Fungi incertae sedis</taxon>
        <taxon>Chytridiomycota</taxon>
        <taxon>Chytridiomycota incertae sedis</taxon>
        <taxon>Chytridiomycetes</taxon>
        <taxon>Rhizophydiales</taxon>
        <taxon>Rhizophydiales incertae sedis</taxon>
        <taxon>Polyrhizophydium</taxon>
    </lineage>
</organism>
<feature type="region of interest" description="Disordered" evidence="8">
    <location>
        <begin position="1"/>
        <end position="131"/>
    </location>
</feature>
<reference evidence="9 10" key="1">
    <citation type="submission" date="2023-09" db="EMBL/GenBank/DDBJ databases">
        <title>Pangenome analysis of Batrachochytrium dendrobatidis and related Chytrids.</title>
        <authorList>
            <person name="Yacoub M.N."/>
            <person name="Stajich J.E."/>
            <person name="James T.Y."/>
        </authorList>
    </citation>
    <scope>NUCLEOTIDE SEQUENCE [LARGE SCALE GENOMIC DNA]</scope>
    <source>
        <strain evidence="9 10">JEL0888</strain>
    </source>
</reference>
<evidence type="ECO:0000256" key="7">
    <source>
        <dbReference type="ARBA" id="ARBA00023306"/>
    </source>
</evidence>
<evidence type="ECO:0000256" key="3">
    <source>
        <dbReference type="ARBA" id="ARBA00022741"/>
    </source>
</evidence>
<accession>A0ABR4N5R5</accession>
<sequence>MRRTLGTRRPLAARQPPTTKTPLPQVTAKPSRRTKAPSPPQPQAAPSAGSAQDEAELADIPAKASRKLHEPANDAIGDFGSDPDEAPEPRRRKPHSIASSADPVTDDLSDEASPVDRPPSPGASSSTARDIARQRVFETQLWIDKYRPATENELGLHKRKLRDLRDRLVRAFSDVRAHAPESGGRCGRLLVLTGPSGAAKTAALRVLSRELDFDIAEWENPVNTNPFESVWNRHERSSSDGAPARFGPDYVPVMLRFQEFVASATKAATLSFSPVGPPLGGTNALNVLGTSALQQHLPPLPASAAQNARRARRKIVLIEDWPPLGSPSSRAALHHSLRLYMASTAAVFPLVLIISDVSDVHLAGGSGGGPRDGCFTDSPVTVRSVIPPDIAAMQSYTNIAFNPVAPTILAKVLTRIADIEFHAPSRRARRPSKAVLDWIAKTSSGDIRHAIHRLQFLALADLAAIPSTMAASMDSASRLGTQLGHSAVSQTQSALRFSQRQSSGRTVRASLDDADCRDETVSIFQAVGRIRYNKRLDSMSMSELMLSSPQHDHHRRLKLEIEPESLFDLMHIDHDAFVLFAEQNTLPCYDLLEQLVAATSYLSDSDLLVGRWENRRHLTSHATSVCARGLLFSHGATSPGTRLEPPNLDHVDLDPFAAPESLLPYSSLSAMSSSFRDAPAAHAAASSTLARVVQAPKNTFQQLTKPEAWACRLKARDNRMALQFELARDWVQQCLKLEESEYADHTANTALALSRHHMDSVLWLEILPFLGILGRTNRFPPVRTLPVYAKSALAGVCSFGPRSVADWLHEGAYDGGIEYLDAIEDPTTDTFVSTGRPSIFASTPGKRSASKSTWQDHMSLRDDDIDKFSDDENDVLGNGWLAGAYDLAAANMASPTQAVTASRS</sequence>
<evidence type="ECO:0000256" key="6">
    <source>
        <dbReference type="ARBA" id="ARBA00023242"/>
    </source>
</evidence>
<dbReference type="SUPFAM" id="SSF52540">
    <property type="entry name" value="P-loop containing nucleoside triphosphate hydrolases"/>
    <property type="match status" value="1"/>
</dbReference>
<dbReference type="InterPro" id="IPR027417">
    <property type="entry name" value="P-loop_NTPase"/>
</dbReference>
<evidence type="ECO:0000256" key="8">
    <source>
        <dbReference type="SAM" id="MobiDB-lite"/>
    </source>
</evidence>
<comment type="subcellular location">
    <subcellularLocation>
        <location evidence="1">Nucleus</location>
    </subcellularLocation>
</comment>
<evidence type="ECO:0000313" key="10">
    <source>
        <dbReference type="Proteomes" id="UP001527925"/>
    </source>
</evidence>
<proteinExistence type="inferred from homology"/>
<evidence type="ECO:0000256" key="4">
    <source>
        <dbReference type="ARBA" id="ARBA00022763"/>
    </source>
</evidence>
<dbReference type="EMBL" id="JADGIZ020000029">
    <property type="protein sequence ID" value="KAL2914871.1"/>
    <property type="molecule type" value="Genomic_DNA"/>
</dbReference>
<dbReference type="Proteomes" id="UP001527925">
    <property type="component" value="Unassembled WGS sequence"/>
</dbReference>
<dbReference type="PANTHER" id="PTHR12172:SF0">
    <property type="entry name" value="CELL CYCLE CHECKPOINT PROTEIN RAD17"/>
    <property type="match status" value="1"/>
</dbReference>
<evidence type="ECO:0000256" key="1">
    <source>
        <dbReference type="ARBA" id="ARBA00004123"/>
    </source>
</evidence>
<dbReference type="InterPro" id="IPR004582">
    <property type="entry name" value="Checkpoint_prot_Rad17_Rad24"/>
</dbReference>
<keyword evidence="7" id="KW-0131">Cell cycle</keyword>
<dbReference type="PANTHER" id="PTHR12172">
    <property type="entry name" value="CELL CYCLE CHECKPOINT PROTEIN RAD17"/>
    <property type="match status" value="1"/>
</dbReference>
<gene>
    <name evidence="9" type="primary">rad17</name>
    <name evidence="9" type="ORF">HK105_205613</name>
</gene>
<keyword evidence="10" id="KW-1185">Reference proteome</keyword>
<keyword evidence="4" id="KW-0227">DNA damage</keyword>